<sequence length="685" mass="74373">MAPSAVPTEDPSLSPYSNGDCPKIKFEVAAIEKNGLPLNPTDETTFLFHRSFEHPLKLMERSDGHMITMGDGHQILDACGGAAVACIGQGNEEVIAAAVAQMRQITYAHPLSYTTTAAEGLAKCFLGGNPWGLQKMFIVGSGSEANDVAMKLARHHFVEKGEPERVNFVARAQSFHGNTIGSLSLGSHVARRRPYLPIILGDRVSHVSPAYTYQYMAPGETEAGFVARLASELEDEFLRLGPHTVVAFVAETVVGATSGCVTAPAGYFIAVKAVCDKYGILLILDEIMCGAGRTGTPFAFEQEGVIPDIVTLGKGLGGGYAPIAAIIAHKRVCDGFRGGPSKAFNHGQTYQAHPLSCAVATSVQTIIQRDNLVDRCAHLGKLLGATLKEQFADCQYVGEVRGRGLFWALEFVQSRQTKKPFAASVRFASKVHMESFRRGVSLYPGSGSVDGEVGDHLMFAPAYTSSEEEIQHIVQTARDAYDQVVSQLSLPTKPSALIQQYDDGSSSNLRPLKRYITTHDENGKAVFYEGKVEDIIPIIPPGNIERAGLHVHYHTQGFPVDLSEDKDLKRYFESPQNIPLANEGGSVCRIVDLGPGQSSPMHRTISLDYGVVLAGEVDLVLEDWDGPTKRLNVGDVSIQRGTIHGWKNPSKDQWSRMLYVLLPSEKLKINDTELDVELDGLVLPE</sequence>
<dbReference type="GO" id="GO:0008483">
    <property type="term" value="F:transaminase activity"/>
    <property type="evidence" value="ECO:0007669"/>
    <property type="project" value="UniProtKB-KW"/>
</dbReference>
<dbReference type="OrthoDB" id="5419315at2759"/>
<dbReference type="CDD" id="cd02231">
    <property type="entry name" value="cupin_BLL6423-like"/>
    <property type="match status" value="1"/>
</dbReference>
<accession>A0A9W9LIR3</accession>
<reference evidence="3" key="1">
    <citation type="submission" date="2022-11" db="EMBL/GenBank/DDBJ databases">
        <authorList>
            <person name="Petersen C."/>
        </authorList>
    </citation>
    <scope>NUCLEOTIDE SEQUENCE</scope>
    <source>
        <strain evidence="3">IBT 26290</strain>
    </source>
</reference>
<dbReference type="CDD" id="cd00610">
    <property type="entry name" value="OAT_like"/>
    <property type="match status" value="1"/>
</dbReference>
<dbReference type="Pfam" id="PF00202">
    <property type="entry name" value="Aminotran_3"/>
    <property type="match status" value="1"/>
</dbReference>
<dbReference type="Gene3D" id="3.90.1150.10">
    <property type="entry name" value="Aspartate Aminotransferase, domain 1"/>
    <property type="match status" value="1"/>
</dbReference>
<dbReference type="RefSeq" id="XP_056541610.1">
    <property type="nucleotide sequence ID" value="XM_056689181.1"/>
</dbReference>
<dbReference type="InterPro" id="IPR015422">
    <property type="entry name" value="PyrdxlP-dep_Trfase_small"/>
</dbReference>
<dbReference type="Gene3D" id="3.40.640.10">
    <property type="entry name" value="Type I PLP-dependent aspartate aminotransferase-like (Major domain)"/>
    <property type="match status" value="1"/>
</dbReference>
<dbReference type="NCBIfam" id="NF005685">
    <property type="entry name" value="PRK07483.1"/>
    <property type="match status" value="1"/>
</dbReference>
<gene>
    <name evidence="3" type="ORF">N7482_007056</name>
</gene>
<evidence type="ECO:0000313" key="3">
    <source>
        <dbReference type="EMBL" id="KAJ5160052.1"/>
    </source>
</evidence>
<keyword evidence="4" id="KW-1185">Reference proteome</keyword>
<dbReference type="Proteomes" id="UP001149163">
    <property type="component" value="Unassembled WGS sequence"/>
</dbReference>
<dbReference type="GeneID" id="81428357"/>
<dbReference type="EMBL" id="JAPQKN010000004">
    <property type="protein sequence ID" value="KAJ5160052.1"/>
    <property type="molecule type" value="Genomic_DNA"/>
</dbReference>
<evidence type="ECO:0000256" key="1">
    <source>
        <dbReference type="ARBA" id="ARBA00008954"/>
    </source>
</evidence>
<evidence type="ECO:0000313" key="4">
    <source>
        <dbReference type="Proteomes" id="UP001149163"/>
    </source>
</evidence>
<evidence type="ECO:0000256" key="2">
    <source>
        <dbReference type="ARBA" id="ARBA00022898"/>
    </source>
</evidence>
<keyword evidence="3" id="KW-0032">Aminotransferase</keyword>
<reference evidence="3" key="2">
    <citation type="journal article" date="2023" name="IMA Fungus">
        <title>Comparative genomic study of the Penicillium genus elucidates a diverse pangenome and 15 lateral gene transfer events.</title>
        <authorList>
            <person name="Petersen C."/>
            <person name="Sorensen T."/>
            <person name="Nielsen M.R."/>
            <person name="Sondergaard T.E."/>
            <person name="Sorensen J.L."/>
            <person name="Fitzpatrick D.A."/>
            <person name="Frisvad J.C."/>
            <person name="Nielsen K.L."/>
        </authorList>
    </citation>
    <scope>NUCLEOTIDE SEQUENCE</scope>
    <source>
        <strain evidence="3">IBT 26290</strain>
    </source>
</reference>
<dbReference type="InterPro" id="IPR015421">
    <property type="entry name" value="PyrdxlP-dep_Trfase_major"/>
</dbReference>
<dbReference type="InterPro" id="IPR049704">
    <property type="entry name" value="Aminotrans_3_PPA_site"/>
</dbReference>
<comment type="caution">
    <text evidence="3">The sequence shown here is derived from an EMBL/GenBank/DDBJ whole genome shotgun (WGS) entry which is preliminary data.</text>
</comment>
<dbReference type="SUPFAM" id="SSF53383">
    <property type="entry name" value="PLP-dependent transferases"/>
    <property type="match status" value="1"/>
</dbReference>
<dbReference type="InterPro" id="IPR014710">
    <property type="entry name" value="RmlC-like_jellyroll"/>
</dbReference>
<dbReference type="GO" id="GO:0030170">
    <property type="term" value="F:pyridoxal phosphate binding"/>
    <property type="evidence" value="ECO:0007669"/>
    <property type="project" value="InterPro"/>
</dbReference>
<organism evidence="3 4">
    <name type="scientific">Penicillium canariense</name>
    <dbReference type="NCBI Taxonomy" id="189055"/>
    <lineage>
        <taxon>Eukaryota</taxon>
        <taxon>Fungi</taxon>
        <taxon>Dikarya</taxon>
        <taxon>Ascomycota</taxon>
        <taxon>Pezizomycotina</taxon>
        <taxon>Eurotiomycetes</taxon>
        <taxon>Eurotiomycetidae</taxon>
        <taxon>Eurotiales</taxon>
        <taxon>Aspergillaceae</taxon>
        <taxon>Penicillium</taxon>
    </lineage>
</organism>
<dbReference type="PROSITE" id="PS00600">
    <property type="entry name" value="AA_TRANSFER_CLASS_3"/>
    <property type="match status" value="1"/>
</dbReference>
<dbReference type="Gene3D" id="2.60.120.10">
    <property type="entry name" value="Jelly Rolls"/>
    <property type="match status" value="1"/>
</dbReference>
<name>A0A9W9LIR3_9EURO</name>
<dbReference type="AlphaFoldDB" id="A0A9W9LIR3"/>
<dbReference type="InterPro" id="IPR015424">
    <property type="entry name" value="PyrdxlP-dep_Trfase"/>
</dbReference>
<comment type="similarity">
    <text evidence="1">Belongs to the class-III pyridoxal-phosphate-dependent aminotransferase family.</text>
</comment>
<dbReference type="PANTHER" id="PTHR43094">
    <property type="entry name" value="AMINOTRANSFERASE"/>
    <property type="match status" value="1"/>
</dbReference>
<dbReference type="InterPro" id="IPR011051">
    <property type="entry name" value="RmlC_Cupin_sf"/>
</dbReference>
<dbReference type="SUPFAM" id="SSF51182">
    <property type="entry name" value="RmlC-like cupins"/>
    <property type="match status" value="1"/>
</dbReference>
<dbReference type="InterPro" id="IPR005814">
    <property type="entry name" value="Aminotrans_3"/>
</dbReference>
<dbReference type="GO" id="GO:0005829">
    <property type="term" value="C:cytosol"/>
    <property type="evidence" value="ECO:0007669"/>
    <property type="project" value="TreeGrafter"/>
</dbReference>
<keyword evidence="3" id="KW-0808">Transferase</keyword>
<keyword evidence="2" id="KW-0663">Pyridoxal phosphate</keyword>
<dbReference type="PANTHER" id="PTHR43094:SF1">
    <property type="entry name" value="AMINOTRANSFERASE CLASS-III"/>
    <property type="match status" value="1"/>
</dbReference>
<protein>
    <submittedName>
        <fullName evidence="3">Aminotransferase class 3</fullName>
    </submittedName>
</protein>
<proteinExistence type="inferred from homology"/>